<evidence type="ECO:0000313" key="3">
    <source>
        <dbReference type="EMBL" id="CAE0369168.1"/>
    </source>
</evidence>
<gene>
    <name evidence="3" type="ORF">ALAG00032_LOCUS9931</name>
</gene>
<accession>A0A7S3JYV0</accession>
<feature type="region of interest" description="Disordered" evidence="1">
    <location>
        <begin position="1"/>
        <end position="36"/>
    </location>
</feature>
<evidence type="ECO:0000259" key="2">
    <source>
        <dbReference type="PROSITE" id="PS51746"/>
    </source>
</evidence>
<feature type="region of interest" description="Disordered" evidence="1">
    <location>
        <begin position="500"/>
        <end position="525"/>
    </location>
</feature>
<dbReference type="InterPro" id="IPR001932">
    <property type="entry name" value="PPM-type_phosphatase-like_dom"/>
</dbReference>
<reference evidence="3" key="1">
    <citation type="submission" date="2021-01" db="EMBL/GenBank/DDBJ databases">
        <authorList>
            <person name="Corre E."/>
            <person name="Pelletier E."/>
            <person name="Niang G."/>
            <person name="Scheremetjew M."/>
            <person name="Finn R."/>
            <person name="Kale V."/>
            <person name="Holt S."/>
            <person name="Cochrane G."/>
            <person name="Meng A."/>
            <person name="Brown T."/>
            <person name="Cohen L."/>
        </authorList>
    </citation>
    <scope>NUCLEOTIDE SEQUENCE</scope>
    <source>
        <strain evidence="3">CCMP1510</strain>
    </source>
</reference>
<dbReference type="SUPFAM" id="SSF81606">
    <property type="entry name" value="PP2C-like"/>
    <property type="match status" value="1"/>
</dbReference>
<dbReference type="AlphaFoldDB" id="A0A7S3JYV0"/>
<name>A0A7S3JYV0_9STRA</name>
<proteinExistence type="predicted"/>
<dbReference type="PANTHER" id="PTHR47992">
    <property type="entry name" value="PROTEIN PHOSPHATASE"/>
    <property type="match status" value="1"/>
</dbReference>
<evidence type="ECO:0000256" key="1">
    <source>
        <dbReference type="SAM" id="MobiDB-lite"/>
    </source>
</evidence>
<dbReference type="SMART" id="SM00332">
    <property type="entry name" value="PP2Cc"/>
    <property type="match status" value="1"/>
</dbReference>
<dbReference type="Pfam" id="PF00481">
    <property type="entry name" value="PP2C"/>
    <property type="match status" value="1"/>
</dbReference>
<dbReference type="InterPro" id="IPR036457">
    <property type="entry name" value="PPM-type-like_dom_sf"/>
</dbReference>
<dbReference type="EMBL" id="HBIJ01014812">
    <property type="protein sequence ID" value="CAE0369168.1"/>
    <property type="molecule type" value="Transcribed_RNA"/>
</dbReference>
<dbReference type="InterPro" id="IPR015655">
    <property type="entry name" value="PP2C"/>
</dbReference>
<dbReference type="GO" id="GO:0004722">
    <property type="term" value="F:protein serine/threonine phosphatase activity"/>
    <property type="evidence" value="ECO:0007669"/>
    <property type="project" value="InterPro"/>
</dbReference>
<protein>
    <recommendedName>
        <fullName evidence="2">PPM-type phosphatase domain-containing protein</fullName>
    </recommendedName>
</protein>
<feature type="region of interest" description="Disordered" evidence="1">
    <location>
        <begin position="416"/>
        <end position="446"/>
    </location>
</feature>
<feature type="domain" description="PPM-type phosphatase" evidence="2">
    <location>
        <begin position="98"/>
        <end position="495"/>
    </location>
</feature>
<dbReference type="Gene3D" id="3.60.40.10">
    <property type="entry name" value="PPM-type phosphatase domain"/>
    <property type="match status" value="1"/>
</dbReference>
<dbReference type="CDD" id="cd00143">
    <property type="entry name" value="PP2Cc"/>
    <property type="match status" value="1"/>
</dbReference>
<organism evidence="3">
    <name type="scientific">Aureoumbra lagunensis</name>
    <dbReference type="NCBI Taxonomy" id="44058"/>
    <lineage>
        <taxon>Eukaryota</taxon>
        <taxon>Sar</taxon>
        <taxon>Stramenopiles</taxon>
        <taxon>Ochrophyta</taxon>
        <taxon>Pelagophyceae</taxon>
        <taxon>Pelagomonadales</taxon>
        <taxon>Aureoumbra</taxon>
    </lineage>
</organism>
<sequence>MGAEHSAPERSTSSPKGALVSPDPSEKNQINSKSKIIKTAEPVSSRRFSLSSLRKQSTQRLAETSKTEIAKTFVWGVTAREGCGLVQSKNCQSATWVKAWAASVAPAKADMDRFAFCLRNGIKENRTIISAAVCDGHGISRQHNWGDQIATRTVKRLVQECAYFPEEASIQISDKSHSIMPSSIMPKVFERLQTQHESIYKKEILEPFEKARKAFEEEHGFSAGPCTLPCEGGTTACVFRLEGPELSFAWVGDSRAVLAVRSNPHQFHAIPLTNDHNVERNQNEQKRCEDAGGQVLGRFLGAGDADGMLQVTRSIGDTAHHASNIVLATPETITRKLTENDAFIVMASDGVWDFLDNQTVVDTIVEYLQQIDPTVLSPALIESTRSHATEEYKLQQENSKDEHASSAVVPIEDATNTLASSSSSSSSGKKPRRKSVPTPFQVPSLRRLSAPSTVHLNNEHVHLQAAAKAVVDRVLTTAAESKSKPDDTMCLIVLLSPPLNTSSSRTLTPSSSSSSNTNSVPLPVG</sequence>
<dbReference type="PROSITE" id="PS51746">
    <property type="entry name" value="PPM_2"/>
    <property type="match status" value="1"/>
</dbReference>